<dbReference type="EMBL" id="AP018515">
    <property type="protein sequence ID" value="BBC80637.1"/>
    <property type="molecule type" value="Genomic_DNA"/>
</dbReference>
<evidence type="ECO:0000313" key="3">
    <source>
        <dbReference type="Proteomes" id="UP000270034"/>
    </source>
</evidence>
<dbReference type="AlphaFoldDB" id="A0A2Z5ZKT2"/>
<keyword evidence="1" id="KW-0472">Membrane</keyword>
<name>A0A2Z5ZKT2_9PROT</name>
<accession>A0A2Z5ZKT2</accession>
<feature type="transmembrane region" description="Helical" evidence="1">
    <location>
        <begin position="32"/>
        <end position="50"/>
    </location>
</feature>
<keyword evidence="1" id="KW-0812">Transmembrane</keyword>
<protein>
    <submittedName>
        <fullName evidence="2">Membrane protein</fullName>
    </submittedName>
</protein>
<dbReference type="KEGG" id="aot:AcetOri_orf03448"/>
<reference evidence="2 3" key="1">
    <citation type="submission" date="2018-02" db="EMBL/GenBank/DDBJ databases">
        <title>Acetobacter orientalis genome.</title>
        <authorList>
            <person name="Nakashima N."/>
            <person name="Tamura T."/>
        </authorList>
    </citation>
    <scope>NUCLEOTIDE SEQUENCE [LARGE SCALE GENOMIC DNA]</scope>
    <source>
        <strain evidence="2 3">FAN1</strain>
    </source>
</reference>
<evidence type="ECO:0000313" key="2">
    <source>
        <dbReference type="EMBL" id="BBC80637.1"/>
    </source>
</evidence>
<proteinExistence type="predicted"/>
<dbReference type="Proteomes" id="UP000270034">
    <property type="component" value="Chromosome"/>
</dbReference>
<evidence type="ECO:0000256" key="1">
    <source>
        <dbReference type="SAM" id="Phobius"/>
    </source>
</evidence>
<gene>
    <name evidence="2" type="ORF">AcetOrient_orf03448</name>
</gene>
<organism evidence="2 3">
    <name type="scientific">Acetobacter orientalis</name>
    <dbReference type="NCBI Taxonomy" id="146474"/>
    <lineage>
        <taxon>Bacteria</taxon>
        <taxon>Pseudomonadati</taxon>
        <taxon>Pseudomonadota</taxon>
        <taxon>Alphaproteobacteria</taxon>
        <taxon>Acetobacterales</taxon>
        <taxon>Acetobacteraceae</taxon>
        <taxon>Acetobacter</taxon>
    </lineage>
</organism>
<feature type="transmembrane region" description="Helical" evidence="1">
    <location>
        <begin position="6"/>
        <end position="25"/>
    </location>
</feature>
<feature type="transmembrane region" description="Helical" evidence="1">
    <location>
        <begin position="56"/>
        <end position="78"/>
    </location>
</feature>
<keyword evidence="1" id="KW-1133">Transmembrane helix</keyword>
<sequence>MLAGTLGAYGTGYALAGALAVILPLSRVDRVSAATGVSFLIMAACSLWAGCAHRLVWVWGVMVGVMVVSGLVVLCGHITP</sequence>